<dbReference type="Pfam" id="PF04542">
    <property type="entry name" value="Sigma70_r2"/>
    <property type="match status" value="1"/>
</dbReference>
<dbReference type="AlphaFoldDB" id="A0A3N2R1P1"/>
<proteinExistence type="inferred from homology"/>
<dbReference type="GO" id="GO:0003677">
    <property type="term" value="F:DNA binding"/>
    <property type="evidence" value="ECO:0007669"/>
    <property type="project" value="InterPro"/>
</dbReference>
<dbReference type="InterPro" id="IPR013249">
    <property type="entry name" value="RNA_pol_sigma70_r4_t2"/>
</dbReference>
<keyword evidence="3" id="KW-0731">Sigma factor</keyword>
<protein>
    <submittedName>
        <fullName evidence="7">RNA polymerase sigma factor</fullName>
    </submittedName>
</protein>
<dbReference type="SUPFAM" id="SSF88659">
    <property type="entry name" value="Sigma3 and sigma4 domains of RNA polymerase sigma factors"/>
    <property type="match status" value="1"/>
</dbReference>
<dbReference type="GO" id="GO:0016987">
    <property type="term" value="F:sigma factor activity"/>
    <property type="evidence" value="ECO:0007669"/>
    <property type="project" value="UniProtKB-KW"/>
</dbReference>
<dbReference type="Gene3D" id="1.10.10.10">
    <property type="entry name" value="Winged helix-like DNA-binding domain superfamily/Winged helix DNA-binding domain"/>
    <property type="match status" value="1"/>
</dbReference>
<evidence type="ECO:0000259" key="5">
    <source>
        <dbReference type="Pfam" id="PF04542"/>
    </source>
</evidence>
<organism evidence="7 8">
    <name type="scientific">Histidinibacterium lentulum</name>
    <dbReference type="NCBI Taxonomy" id="2480588"/>
    <lineage>
        <taxon>Bacteria</taxon>
        <taxon>Pseudomonadati</taxon>
        <taxon>Pseudomonadota</taxon>
        <taxon>Alphaproteobacteria</taxon>
        <taxon>Rhodobacterales</taxon>
        <taxon>Paracoccaceae</taxon>
        <taxon>Histidinibacterium</taxon>
    </lineage>
</organism>
<gene>
    <name evidence="7" type="ORF">EAT49_10985</name>
</gene>
<dbReference type="InterPro" id="IPR039425">
    <property type="entry name" value="RNA_pol_sigma-70-like"/>
</dbReference>
<feature type="domain" description="RNA polymerase sigma factor 70 region 4 type 2" evidence="6">
    <location>
        <begin position="117"/>
        <end position="168"/>
    </location>
</feature>
<dbReference type="RefSeq" id="WP_123642627.1">
    <property type="nucleotide sequence ID" value="NZ_ML119085.1"/>
</dbReference>
<dbReference type="InterPro" id="IPR013324">
    <property type="entry name" value="RNA_pol_sigma_r3/r4-like"/>
</dbReference>
<evidence type="ECO:0000256" key="4">
    <source>
        <dbReference type="ARBA" id="ARBA00023163"/>
    </source>
</evidence>
<evidence type="ECO:0000256" key="1">
    <source>
        <dbReference type="ARBA" id="ARBA00010641"/>
    </source>
</evidence>
<dbReference type="NCBIfam" id="TIGR02937">
    <property type="entry name" value="sigma70-ECF"/>
    <property type="match status" value="1"/>
</dbReference>
<evidence type="ECO:0000259" key="6">
    <source>
        <dbReference type="Pfam" id="PF08281"/>
    </source>
</evidence>
<comment type="caution">
    <text evidence="7">The sequence shown here is derived from an EMBL/GenBank/DDBJ whole genome shotgun (WGS) entry which is preliminary data.</text>
</comment>
<keyword evidence="8" id="KW-1185">Reference proteome</keyword>
<dbReference type="InterPro" id="IPR014284">
    <property type="entry name" value="RNA_pol_sigma-70_dom"/>
</dbReference>
<evidence type="ECO:0000256" key="3">
    <source>
        <dbReference type="ARBA" id="ARBA00023082"/>
    </source>
</evidence>
<dbReference type="OrthoDB" id="9780326at2"/>
<feature type="domain" description="RNA polymerase sigma-70 region 2" evidence="5">
    <location>
        <begin position="23"/>
        <end position="89"/>
    </location>
</feature>
<keyword evidence="4" id="KW-0804">Transcription</keyword>
<dbReference type="InterPro" id="IPR013325">
    <property type="entry name" value="RNA_pol_sigma_r2"/>
</dbReference>
<reference evidence="7 8" key="1">
    <citation type="submission" date="2018-10" db="EMBL/GenBank/DDBJ databases">
        <title>Histidinibacterium lentulum gen. nov., sp. nov., a marine bacterium from the culture broth of Picochlorum sp. 122.</title>
        <authorList>
            <person name="Wang G."/>
        </authorList>
    </citation>
    <scope>NUCLEOTIDE SEQUENCE [LARGE SCALE GENOMIC DNA]</scope>
    <source>
        <strain evidence="7 8">B17</strain>
    </source>
</reference>
<dbReference type="GO" id="GO:0006352">
    <property type="term" value="P:DNA-templated transcription initiation"/>
    <property type="evidence" value="ECO:0007669"/>
    <property type="project" value="InterPro"/>
</dbReference>
<dbReference type="Gene3D" id="1.10.1740.10">
    <property type="match status" value="1"/>
</dbReference>
<sequence length="178" mass="19958">MNTSDEDLALAAAGGDGQAFATLLERVYDRLFALTFRLTGSRAEAEDLTQDICAALPAKLGSFRGQSRLTTWLYRVAVNAAHDRRRRQATYMKATDGWGDWELARTEAGREEQDRLDWLTTAMRALPEELRDTAALVLDDLSHREAGAILGVSEGTVSWRMSEVKKRLRALKEREEAE</sequence>
<dbReference type="EMBL" id="RDRB01000005">
    <property type="protein sequence ID" value="ROU01293.1"/>
    <property type="molecule type" value="Genomic_DNA"/>
</dbReference>
<dbReference type="Pfam" id="PF08281">
    <property type="entry name" value="Sigma70_r4_2"/>
    <property type="match status" value="1"/>
</dbReference>
<keyword evidence="2" id="KW-0805">Transcription regulation</keyword>
<dbReference type="PANTHER" id="PTHR43133">
    <property type="entry name" value="RNA POLYMERASE ECF-TYPE SIGMA FACTO"/>
    <property type="match status" value="1"/>
</dbReference>
<accession>A0A3N2R1P1</accession>
<evidence type="ECO:0000313" key="8">
    <source>
        <dbReference type="Proteomes" id="UP000268016"/>
    </source>
</evidence>
<dbReference type="PANTHER" id="PTHR43133:SF51">
    <property type="entry name" value="RNA POLYMERASE SIGMA FACTOR"/>
    <property type="match status" value="1"/>
</dbReference>
<dbReference type="SUPFAM" id="SSF88946">
    <property type="entry name" value="Sigma2 domain of RNA polymerase sigma factors"/>
    <property type="match status" value="1"/>
</dbReference>
<dbReference type="InterPro" id="IPR007627">
    <property type="entry name" value="RNA_pol_sigma70_r2"/>
</dbReference>
<dbReference type="Proteomes" id="UP000268016">
    <property type="component" value="Unassembled WGS sequence"/>
</dbReference>
<evidence type="ECO:0000313" key="7">
    <source>
        <dbReference type="EMBL" id="ROU01293.1"/>
    </source>
</evidence>
<evidence type="ECO:0000256" key="2">
    <source>
        <dbReference type="ARBA" id="ARBA00023015"/>
    </source>
</evidence>
<dbReference type="InterPro" id="IPR036388">
    <property type="entry name" value="WH-like_DNA-bd_sf"/>
</dbReference>
<comment type="similarity">
    <text evidence="1">Belongs to the sigma-70 factor family. ECF subfamily.</text>
</comment>
<name>A0A3N2R1P1_9RHOB</name>